<keyword evidence="2" id="KW-1185">Reference proteome</keyword>
<dbReference type="AlphaFoldDB" id="A0AAW2ZHK6"/>
<evidence type="ECO:0000313" key="2">
    <source>
        <dbReference type="Proteomes" id="UP001431209"/>
    </source>
</evidence>
<reference evidence="1 2" key="1">
    <citation type="submission" date="2024-03" db="EMBL/GenBank/DDBJ databases">
        <title>The Acrasis kona genome and developmental transcriptomes reveal deep origins of eukaryotic multicellular pathways.</title>
        <authorList>
            <person name="Sheikh S."/>
            <person name="Fu C.-J."/>
            <person name="Brown M.W."/>
            <person name="Baldauf S.L."/>
        </authorList>
    </citation>
    <scope>NUCLEOTIDE SEQUENCE [LARGE SCALE GENOMIC DNA]</scope>
    <source>
        <strain evidence="1 2">ATCC MYA-3509</strain>
    </source>
</reference>
<feature type="unsure residue" description="D or N" evidence="1">
    <location>
        <position position="68"/>
    </location>
</feature>
<accession>A0AAW2ZHK6</accession>
<sequence length="228" mass="26070">MVTYTLDYPDTQDNGITHFSPVKTDDGKHKMLSNVGSVLKKLVKRKRYPGMKKTVDMTKEQYQLLFNDKTATKFVPRKGQRLYKGDRQSCYKLDEQQFKSVFGILSEDISSNEERTCITSLAFPIKVYFQQEGKETTQALFTRLCFYDVPVASICKSTNQNIATVDGDETKRYIRNAKAHAKRVENNNNSQPISVSETITNKVTNWLDLNNKEEVDKSIALVASLLMK</sequence>
<comment type="caution">
    <text evidence="1">The sequence shown here is derived from an EMBL/GenBank/DDBJ whole genome shotgun (WGS) entry which is preliminary data.</text>
</comment>
<protein>
    <submittedName>
        <fullName evidence="1">Uncharacterized protein</fullName>
    </submittedName>
</protein>
<name>A0AAW2ZHK6_9EUKA</name>
<proteinExistence type="predicted"/>
<dbReference type="EMBL" id="JAOPGA020001480">
    <property type="protein sequence ID" value="KAL0488829.1"/>
    <property type="molecule type" value="Genomic_DNA"/>
</dbReference>
<dbReference type="Proteomes" id="UP001431209">
    <property type="component" value="Unassembled WGS sequence"/>
</dbReference>
<organism evidence="1 2">
    <name type="scientific">Acrasis kona</name>
    <dbReference type="NCBI Taxonomy" id="1008807"/>
    <lineage>
        <taxon>Eukaryota</taxon>
        <taxon>Discoba</taxon>
        <taxon>Heterolobosea</taxon>
        <taxon>Tetramitia</taxon>
        <taxon>Eutetramitia</taxon>
        <taxon>Acrasidae</taxon>
        <taxon>Acrasis</taxon>
    </lineage>
</organism>
<evidence type="ECO:0000313" key="1">
    <source>
        <dbReference type="EMBL" id="KAL0488829.1"/>
    </source>
</evidence>
<gene>
    <name evidence="1" type="ORF">AKO1_013110</name>
</gene>